<dbReference type="PANTHER" id="PTHR47572">
    <property type="entry name" value="LIPOPROTEIN-RELATED"/>
    <property type="match status" value="1"/>
</dbReference>
<organism evidence="2 3">
    <name type="scientific">Pelagihabitans pacificus</name>
    <dbReference type="NCBI Taxonomy" id="2696054"/>
    <lineage>
        <taxon>Bacteria</taxon>
        <taxon>Pseudomonadati</taxon>
        <taxon>Bacteroidota</taxon>
        <taxon>Flavobacteriia</taxon>
        <taxon>Flavobacteriales</taxon>
        <taxon>Flavobacteriaceae</taxon>
        <taxon>Pelagihabitans</taxon>
    </lineage>
</organism>
<evidence type="ECO:0008006" key="4">
    <source>
        <dbReference type="Google" id="ProtNLM"/>
    </source>
</evidence>
<reference evidence="2" key="1">
    <citation type="submission" date="2019-07" db="EMBL/GenBank/DDBJ databases">
        <authorList>
            <person name="De-Chao Zhang Q."/>
        </authorList>
    </citation>
    <scope>NUCLEOTIDE SEQUENCE</scope>
    <source>
        <strain evidence="2">TP-CH-4</strain>
    </source>
</reference>
<dbReference type="Gene3D" id="2.120.10.30">
    <property type="entry name" value="TolB, C-terminal domain"/>
    <property type="match status" value="2"/>
</dbReference>
<dbReference type="EMBL" id="VIKU02000005">
    <property type="protein sequence ID" value="NHF60872.1"/>
    <property type="molecule type" value="Genomic_DNA"/>
</dbReference>
<keyword evidence="1" id="KW-0812">Transmembrane</keyword>
<protein>
    <recommendedName>
        <fullName evidence="4">SMP-30/Gluconolactonase/LRE-like region domain-containing protein</fullName>
    </recommendedName>
</protein>
<dbReference type="AlphaFoldDB" id="A0A967E6T8"/>
<dbReference type="InterPro" id="IPR051262">
    <property type="entry name" value="SMP-30/CGR1_Lactonase"/>
</dbReference>
<evidence type="ECO:0000313" key="3">
    <source>
        <dbReference type="Proteomes" id="UP000707206"/>
    </source>
</evidence>
<gene>
    <name evidence="2" type="ORF">FK220_016075</name>
</gene>
<dbReference type="Proteomes" id="UP000707206">
    <property type="component" value="Unassembled WGS sequence"/>
</dbReference>
<keyword evidence="1" id="KW-0472">Membrane</keyword>
<evidence type="ECO:0000313" key="2">
    <source>
        <dbReference type="EMBL" id="NHF60872.1"/>
    </source>
</evidence>
<sequence length="313" mass="33533">MKNHNFFTKSTVLFIAFITVFFTGCVKDFIGHGGGKKTLKVKTIIGTDFPANDGLHVAPDGTLYASNFGVFDPALGKYNGTQVFEIDKRGVKVKAEGLEAPMGSAEDSNGNLYFNTENNNDAVSGVLVKVAPDGSSSKITEIPGWPSGVTIDEQDVLYIANFFAPTIHKVLPDGTISILATDDRLFGCVGIDVDDEGNIITANFFTADILKVTQEGEVSLIANIPNTTQGFAIGYMTLFEDDIYATGISENVIYKVGFDGTTEVFAGTGENGSVDGKLNEASFSAPNGIAADERRRILYISQYGEPGLRAIKF</sequence>
<name>A0A967E6T8_9FLAO</name>
<keyword evidence="3" id="KW-1185">Reference proteome</keyword>
<proteinExistence type="predicted"/>
<evidence type="ECO:0000256" key="1">
    <source>
        <dbReference type="SAM" id="Phobius"/>
    </source>
</evidence>
<dbReference type="RefSeq" id="WP_152575368.1">
    <property type="nucleotide sequence ID" value="NZ_VIKU02000005.1"/>
</dbReference>
<dbReference type="SUPFAM" id="SSF63829">
    <property type="entry name" value="Calcium-dependent phosphotriesterase"/>
    <property type="match status" value="1"/>
</dbReference>
<feature type="transmembrane region" description="Helical" evidence="1">
    <location>
        <begin position="12"/>
        <end position="30"/>
    </location>
</feature>
<accession>A0A967E6T8</accession>
<dbReference type="PANTHER" id="PTHR47572:SF4">
    <property type="entry name" value="LACTONASE DRP35"/>
    <property type="match status" value="1"/>
</dbReference>
<reference evidence="2" key="2">
    <citation type="submission" date="2020-03" db="EMBL/GenBank/DDBJ databases">
        <title>Flavobacteriaceae bacterium strain TP-CH-4, a member of the family Flavobacteriaceae isolated from a deep-sea seamount.</title>
        <authorList>
            <person name="Zhang D.-C."/>
        </authorList>
    </citation>
    <scope>NUCLEOTIDE SEQUENCE</scope>
    <source>
        <strain evidence="2">TP-CH-4</strain>
    </source>
</reference>
<dbReference type="InterPro" id="IPR011042">
    <property type="entry name" value="6-blade_b-propeller_TolB-like"/>
</dbReference>
<dbReference type="PROSITE" id="PS51257">
    <property type="entry name" value="PROKAR_LIPOPROTEIN"/>
    <property type="match status" value="1"/>
</dbReference>
<comment type="caution">
    <text evidence="2">The sequence shown here is derived from an EMBL/GenBank/DDBJ whole genome shotgun (WGS) entry which is preliminary data.</text>
</comment>
<keyword evidence="1" id="KW-1133">Transmembrane helix</keyword>